<feature type="transmembrane region" description="Helical" evidence="7">
    <location>
        <begin position="389"/>
        <end position="410"/>
    </location>
</feature>
<dbReference type="GO" id="GO:0005886">
    <property type="term" value="C:plasma membrane"/>
    <property type="evidence" value="ECO:0007669"/>
    <property type="project" value="UniProtKB-SubCell"/>
</dbReference>
<feature type="transmembrane region" description="Helical" evidence="7">
    <location>
        <begin position="258"/>
        <end position="280"/>
    </location>
</feature>
<comment type="subcellular location">
    <subcellularLocation>
        <location evidence="1">Cell membrane</location>
        <topology evidence="1">Multi-pass membrane protein</topology>
    </subcellularLocation>
</comment>
<feature type="transmembrane region" description="Helical" evidence="7">
    <location>
        <begin position="422"/>
        <end position="442"/>
    </location>
</feature>
<proteinExistence type="predicted"/>
<evidence type="ECO:0000256" key="6">
    <source>
        <dbReference type="ARBA" id="ARBA00023136"/>
    </source>
</evidence>
<dbReference type="EMBL" id="CP158367">
    <property type="protein sequence ID" value="XBX76031.1"/>
    <property type="molecule type" value="Genomic_DNA"/>
</dbReference>
<evidence type="ECO:0000256" key="4">
    <source>
        <dbReference type="ARBA" id="ARBA00022692"/>
    </source>
</evidence>
<keyword evidence="2" id="KW-0813">Transport</keyword>
<feature type="transmembrane region" description="Helical" evidence="7">
    <location>
        <begin position="21"/>
        <end position="39"/>
    </location>
</feature>
<dbReference type="NCBIfam" id="TIGR00797">
    <property type="entry name" value="matE"/>
    <property type="match status" value="1"/>
</dbReference>
<sequence>MDKNKNRDKILNGDIKKVLSSLALPIILGNAIQTIYQVVDMYWVSRLVDGDNAVAAINFVWPMIFVAMAFGIGMNIAGTSIISQFIGLGKEKEAKKVAGQLVSFSFLFSLVLAIFGVVFGRQILVLMGAEGAVLELGWNFVSIIFAGMPTMFVFFAFQSIKQGQGDTVTPMVLAGGSVMLNIILDPIFMFTFDMGVAGAAWATVVSRALNSVAGLYLLFFTDNGLRLQFSDLKFNKKVLQKIVKVGLPSAVGHSIEGFGFMILNIFVLSFGASTIAAFGIGNKINSLILMPAMGIGQALAAVVGQNLGANQIDRASQAVKESIKLSVAILTVGGIILFLLAPQVVGIFTSDEVVLEQGIFYLRLITLTIPLMGIFQSFVGVFQGSGHTVTAMMITTGRLWALRIPLILFLRTFPSLGERAVWYAMVGSNFIICIIAFGLYLLGHWKEKIVDEEDDYTEDLQLKVAE</sequence>
<evidence type="ECO:0000256" key="5">
    <source>
        <dbReference type="ARBA" id="ARBA00022989"/>
    </source>
</evidence>
<dbReference type="InterPro" id="IPR002528">
    <property type="entry name" value="MATE_fam"/>
</dbReference>
<feature type="transmembrane region" description="Helical" evidence="7">
    <location>
        <begin position="59"/>
        <end position="89"/>
    </location>
</feature>
<gene>
    <name evidence="8" type="ORF">PRVXT_001203</name>
</gene>
<feature type="transmembrane region" description="Helical" evidence="7">
    <location>
        <begin position="198"/>
        <end position="219"/>
    </location>
</feature>
<reference evidence="8" key="2">
    <citation type="submission" date="2024-06" db="EMBL/GenBank/DDBJ databases">
        <authorList>
            <person name="Petrova K.O."/>
            <person name="Toshchakov S.V."/>
            <person name="Boltjanskaja Y.V."/>
            <person name="Kevbrin V."/>
        </authorList>
    </citation>
    <scope>NUCLEOTIDE SEQUENCE</scope>
    <source>
        <strain evidence="8">Z-910T</strain>
    </source>
</reference>
<accession>A0AAU7VPM7</accession>
<name>A0AAU7VPM7_9FIRM</name>
<feature type="transmembrane region" description="Helical" evidence="7">
    <location>
        <begin position="360"/>
        <end position="382"/>
    </location>
</feature>
<reference evidence="8" key="1">
    <citation type="journal article" date="2013" name="Extremophiles">
        <title>Proteinivorax tanatarense gen. nov., sp. nov., an anaerobic, haloalkaliphilic, proteolytic bacterium isolated from a decaying algal bloom, and proposal of Proteinivoraceae fam. nov.</title>
        <authorList>
            <person name="Kevbrin V."/>
            <person name="Boltyanskaya Y."/>
            <person name="Zhilina T."/>
            <person name="Kolganova T."/>
            <person name="Lavrentjeva E."/>
            <person name="Kuznetsov B."/>
        </authorList>
    </citation>
    <scope>NUCLEOTIDE SEQUENCE</scope>
    <source>
        <strain evidence="8">Z-910T</strain>
    </source>
</reference>
<dbReference type="InterPro" id="IPR052031">
    <property type="entry name" value="Membrane_Transporter-Flippase"/>
</dbReference>
<organism evidence="8">
    <name type="scientific">Proteinivorax tanatarense</name>
    <dbReference type="NCBI Taxonomy" id="1260629"/>
    <lineage>
        <taxon>Bacteria</taxon>
        <taxon>Bacillati</taxon>
        <taxon>Bacillota</taxon>
        <taxon>Clostridia</taxon>
        <taxon>Eubacteriales</taxon>
        <taxon>Proteinivoracaceae</taxon>
        <taxon>Proteinivorax</taxon>
    </lineage>
</organism>
<dbReference type="AlphaFoldDB" id="A0AAU7VPM7"/>
<dbReference type="GO" id="GO:0042910">
    <property type="term" value="F:xenobiotic transmembrane transporter activity"/>
    <property type="evidence" value="ECO:0007669"/>
    <property type="project" value="InterPro"/>
</dbReference>
<keyword evidence="5 7" id="KW-1133">Transmembrane helix</keyword>
<dbReference type="Pfam" id="PF01554">
    <property type="entry name" value="MatE"/>
    <property type="match status" value="2"/>
</dbReference>
<dbReference type="PANTHER" id="PTHR43549">
    <property type="entry name" value="MULTIDRUG RESISTANCE PROTEIN YPNP-RELATED"/>
    <property type="match status" value="1"/>
</dbReference>
<dbReference type="PANTHER" id="PTHR43549:SF2">
    <property type="entry name" value="MULTIDRUG RESISTANCE PROTEIN NORM-RELATED"/>
    <property type="match status" value="1"/>
</dbReference>
<feature type="transmembrane region" description="Helical" evidence="7">
    <location>
        <begin position="101"/>
        <end position="124"/>
    </location>
</feature>
<keyword evidence="6 7" id="KW-0472">Membrane</keyword>
<feature type="transmembrane region" description="Helical" evidence="7">
    <location>
        <begin position="136"/>
        <end position="157"/>
    </location>
</feature>
<evidence type="ECO:0000256" key="1">
    <source>
        <dbReference type="ARBA" id="ARBA00004651"/>
    </source>
</evidence>
<evidence type="ECO:0000256" key="2">
    <source>
        <dbReference type="ARBA" id="ARBA00022448"/>
    </source>
</evidence>
<dbReference type="RefSeq" id="WP_350344766.1">
    <property type="nucleotide sequence ID" value="NZ_CP158367.1"/>
</dbReference>
<evidence type="ECO:0000256" key="3">
    <source>
        <dbReference type="ARBA" id="ARBA00022475"/>
    </source>
</evidence>
<dbReference type="InterPro" id="IPR048279">
    <property type="entry name" value="MdtK-like"/>
</dbReference>
<dbReference type="PIRSF" id="PIRSF006603">
    <property type="entry name" value="DinF"/>
    <property type="match status" value="1"/>
</dbReference>
<feature type="transmembrane region" description="Helical" evidence="7">
    <location>
        <begin position="169"/>
        <end position="192"/>
    </location>
</feature>
<evidence type="ECO:0000313" key="8">
    <source>
        <dbReference type="EMBL" id="XBX76031.1"/>
    </source>
</evidence>
<keyword evidence="4 7" id="KW-0812">Transmembrane</keyword>
<evidence type="ECO:0000256" key="7">
    <source>
        <dbReference type="SAM" id="Phobius"/>
    </source>
</evidence>
<dbReference type="GO" id="GO:0015297">
    <property type="term" value="F:antiporter activity"/>
    <property type="evidence" value="ECO:0007669"/>
    <property type="project" value="InterPro"/>
</dbReference>
<protein>
    <submittedName>
        <fullName evidence="8">MATE family efflux transporter</fullName>
    </submittedName>
</protein>
<keyword evidence="3" id="KW-1003">Cell membrane</keyword>
<feature type="transmembrane region" description="Helical" evidence="7">
    <location>
        <begin position="325"/>
        <end position="348"/>
    </location>
</feature>
<dbReference type="CDD" id="cd13142">
    <property type="entry name" value="MATE_like_12"/>
    <property type="match status" value="1"/>
</dbReference>
<feature type="transmembrane region" description="Helical" evidence="7">
    <location>
        <begin position="286"/>
        <end position="304"/>
    </location>
</feature>